<protein>
    <submittedName>
        <fullName evidence="1">Transmembrane protein 245</fullName>
    </submittedName>
</protein>
<keyword evidence="2" id="KW-1185">Reference proteome</keyword>
<keyword evidence="1" id="KW-0812">Transmembrane</keyword>
<comment type="caution">
    <text evidence="1">The sequence shown here is derived from an EMBL/GenBank/DDBJ whole genome shotgun (WGS) entry which is preliminary data.</text>
</comment>
<gene>
    <name evidence="1" type="ORF">DR999_PMT07359</name>
</gene>
<reference evidence="1 2" key="2">
    <citation type="submission" date="2019-04" db="EMBL/GenBank/DDBJ databases">
        <title>The genome sequence of big-headed turtle.</title>
        <authorList>
            <person name="Gong S."/>
        </authorList>
    </citation>
    <scope>NUCLEOTIDE SEQUENCE [LARGE SCALE GENOMIC DNA]</scope>
    <source>
        <strain evidence="1">DO16091913</strain>
        <tissue evidence="1">Muscle</tissue>
    </source>
</reference>
<accession>A0A4D9EKQ3</accession>
<name>A0A4D9EKQ3_9SAUR</name>
<reference evidence="1 2" key="1">
    <citation type="submission" date="2019-04" db="EMBL/GenBank/DDBJ databases">
        <title>Draft genome of the big-headed turtle Platysternon megacephalum.</title>
        <authorList>
            <person name="Gong S."/>
        </authorList>
    </citation>
    <scope>NUCLEOTIDE SEQUENCE [LARGE SCALE GENOMIC DNA]</scope>
    <source>
        <strain evidence="1">DO16091913</strain>
        <tissue evidence="1">Muscle</tissue>
    </source>
</reference>
<dbReference type="EMBL" id="QXTE01000051">
    <property type="protein sequence ID" value="TFK09555.1"/>
    <property type="molecule type" value="Genomic_DNA"/>
</dbReference>
<proteinExistence type="predicted"/>
<dbReference type="Proteomes" id="UP000297703">
    <property type="component" value="Unassembled WGS sequence"/>
</dbReference>
<evidence type="ECO:0000313" key="2">
    <source>
        <dbReference type="Proteomes" id="UP000297703"/>
    </source>
</evidence>
<keyword evidence="1" id="KW-0472">Membrane</keyword>
<organism evidence="1 2">
    <name type="scientific">Platysternon megacephalum</name>
    <name type="common">big-headed turtle</name>
    <dbReference type="NCBI Taxonomy" id="55544"/>
    <lineage>
        <taxon>Eukaryota</taxon>
        <taxon>Metazoa</taxon>
        <taxon>Chordata</taxon>
        <taxon>Craniata</taxon>
        <taxon>Vertebrata</taxon>
        <taxon>Euteleostomi</taxon>
        <taxon>Archelosauria</taxon>
        <taxon>Testudinata</taxon>
        <taxon>Testudines</taxon>
        <taxon>Cryptodira</taxon>
        <taxon>Durocryptodira</taxon>
        <taxon>Testudinoidea</taxon>
        <taxon>Platysternidae</taxon>
        <taxon>Platysternon</taxon>
    </lineage>
</organism>
<sequence length="121" mass="13347">MFSLPRAFAQRAAVPFSQEGKHHNWRAGTETWAFDDRGSGSNLKGGLRTDTSCKPKHLGHANNGIASLWPESSPSECGNWAETWNCPHTLESHMYALNTKQRTLCGMSQILLSQPPRGSPI</sequence>
<evidence type="ECO:0000313" key="1">
    <source>
        <dbReference type="EMBL" id="TFK09555.1"/>
    </source>
</evidence>
<dbReference type="AlphaFoldDB" id="A0A4D9EKQ3"/>